<evidence type="ECO:0000256" key="3">
    <source>
        <dbReference type="ARBA" id="ARBA00022528"/>
    </source>
</evidence>
<gene>
    <name evidence="12" type="ORF">RJ641_017873</name>
</gene>
<comment type="caution">
    <text evidence="12">The sequence shown here is derived from an EMBL/GenBank/DDBJ whole genome shotgun (WGS) entry which is preliminary data.</text>
</comment>
<evidence type="ECO:0000256" key="8">
    <source>
        <dbReference type="ARBA" id="ARBA00023098"/>
    </source>
</evidence>
<sequence>MGIHSSSIRKVSCIIEDMPCQRLDAPTMSMKENISSRWHELHGSNYWENLLEPLDPSLRREIVKYGEFAQAAYDSFDFDTNSKYCGSNYYRKDELFDKLHLTRHGYKVTKYIYAMSDIIMPRWLETSLEDSAWSKESNWMGYVAVSTDDESERLGRRDIVVAWRGTIAPAEWVQNVKVQLSPLGEGNVKVEQGFLSVYTTKSKSCKYSKKSASQQVMKELKNLVSFYMEKGEEVSLTITGHSLGGALALLNAHEAAITFANDVPVSAITFAGPRVGNIAFRDKLDKIGVKVLRVVNKPDIVPKVPGFGLMDAMIDNKLGKLGRSIAQKLHWTYAHVGAELEVDISKSPFVKQEFNLVGFHSLEIYLHLVDGYHSSKSEFRKDAKRDFALINKSTDMLIDDVKIPENWRQVSNRGLVYNEYGRWVEPTRVEDDLPSPPSESSDDDESDDSSMEGASQERQMNITKDIVPFSCIIFFVLYSFYFRQ</sequence>
<dbReference type="GO" id="GO:0009507">
    <property type="term" value="C:chloroplast"/>
    <property type="evidence" value="ECO:0007669"/>
    <property type="project" value="UniProtKB-SubCell"/>
</dbReference>
<keyword evidence="3" id="KW-0150">Chloroplast</keyword>
<dbReference type="GO" id="GO:0008970">
    <property type="term" value="F:phospholipase A1 activity"/>
    <property type="evidence" value="ECO:0007669"/>
    <property type="project" value="UniProtKB-ARBA"/>
</dbReference>
<dbReference type="CDD" id="cd00519">
    <property type="entry name" value="Lipase_3"/>
    <property type="match status" value="1"/>
</dbReference>
<reference evidence="12 13" key="1">
    <citation type="submission" date="2023-12" db="EMBL/GenBank/DDBJ databases">
        <title>A high-quality genome assembly for Dillenia turbinata (Dilleniales).</title>
        <authorList>
            <person name="Chanderbali A."/>
        </authorList>
    </citation>
    <scope>NUCLEOTIDE SEQUENCE [LARGE SCALE GENOMIC DNA]</scope>
    <source>
        <strain evidence="12">LSX21</strain>
        <tissue evidence="12">Leaf</tissue>
    </source>
</reference>
<evidence type="ECO:0000256" key="4">
    <source>
        <dbReference type="ARBA" id="ARBA00022640"/>
    </source>
</evidence>
<accession>A0AAN8UUP3</accession>
<dbReference type="InterPro" id="IPR002921">
    <property type="entry name" value="Fungal_lipase-type"/>
</dbReference>
<evidence type="ECO:0000256" key="7">
    <source>
        <dbReference type="ARBA" id="ARBA00022963"/>
    </source>
</evidence>
<keyword evidence="13" id="KW-1185">Reference proteome</keyword>
<comment type="similarity">
    <text evidence="2">Belongs to the AB hydrolase superfamily. Lipase family.</text>
</comment>
<evidence type="ECO:0000256" key="5">
    <source>
        <dbReference type="ARBA" id="ARBA00022801"/>
    </source>
</evidence>
<protein>
    <submittedName>
        <fullName evidence="12">Fungal lipase-like domain</fullName>
    </submittedName>
</protein>
<evidence type="ECO:0000256" key="6">
    <source>
        <dbReference type="ARBA" id="ARBA00022946"/>
    </source>
</evidence>
<dbReference type="EMBL" id="JBAMMX010000023">
    <property type="protein sequence ID" value="KAK6917122.1"/>
    <property type="molecule type" value="Genomic_DNA"/>
</dbReference>
<evidence type="ECO:0000313" key="12">
    <source>
        <dbReference type="EMBL" id="KAK6917122.1"/>
    </source>
</evidence>
<dbReference type="Pfam" id="PF01764">
    <property type="entry name" value="Lipase_3"/>
    <property type="match status" value="1"/>
</dbReference>
<dbReference type="AlphaFoldDB" id="A0AAN8UUP3"/>
<keyword evidence="5" id="KW-0378">Hydrolase</keyword>
<keyword evidence="4" id="KW-0934">Plastid</keyword>
<dbReference type="Gene3D" id="3.40.50.1820">
    <property type="entry name" value="alpha/beta hydrolase"/>
    <property type="match status" value="1"/>
</dbReference>
<name>A0AAN8UUP3_9MAGN</name>
<evidence type="ECO:0000256" key="1">
    <source>
        <dbReference type="ARBA" id="ARBA00004229"/>
    </source>
</evidence>
<dbReference type="Proteomes" id="UP001370490">
    <property type="component" value="Unassembled WGS sequence"/>
</dbReference>
<dbReference type="GO" id="GO:0047714">
    <property type="term" value="F:galactolipase activity"/>
    <property type="evidence" value="ECO:0007669"/>
    <property type="project" value="UniProtKB-ARBA"/>
</dbReference>
<keyword evidence="10" id="KW-0472">Membrane</keyword>
<keyword evidence="8" id="KW-0443">Lipid metabolism</keyword>
<dbReference type="SUPFAM" id="SSF53474">
    <property type="entry name" value="alpha/beta-Hydrolases"/>
    <property type="match status" value="1"/>
</dbReference>
<keyword evidence="7" id="KW-0442">Lipid degradation</keyword>
<evidence type="ECO:0000259" key="11">
    <source>
        <dbReference type="Pfam" id="PF01764"/>
    </source>
</evidence>
<keyword evidence="6" id="KW-0809">Transit peptide</keyword>
<proteinExistence type="inferred from homology"/>
<organism evidence="12 13">
    <name type="scientific">Dillenia turbinata</name>
    <dbReference type="NCBI Taxonomy" id="194707"/>
    <lineage>
        <taxon>Eukaryota</taxon>
        <taxon>Viridiplantae</taxon>
        <taxon>Streptophyta</taxon>
        <taxon>Embryophyta</taxon>
        <taxon>Tracheophyta</taxon>
        <taxon>Spermatophyta</taxon>
        <taxon>Magnoliopsida</taxon>
        <taxon>eudicotyledons</taxon>
        <taxon>Gunneridae</taxon>
        <taxon>Pentapetalae</taxon>
        <taxon>Dilleniales</taxon>
        <taxon>Dilleniaceae</taxon>
        <taxon>Dillenia</taxon>
    </lineage>
</organism>
<dbReference type="PANTHER" id="PTHR31403:SF11">
    <property type="entry name" value="OS12G0614500 PROTEIN"/>
    <property type="match status" value="1"/>
</dbReference>
<feature type="domain" description="Fungal lipase-type" evidence="11">
    <location>
        <begin position="160"/>
        <end position="306"/>
    </location>
</feature>
<evidence type="ECO:0000256" key="2">
    <source>
        <dbReference type="ARBA" id="ARBA00010701"/>
    </source>
</evidence>
<feature type="region of interest" description="Disordered" evidence="9">
    <location>
        <begin position="428"/>
        <end position="457"/>
    </location>
</feature>
<keyword evidence="10" id="KW-0812">Transmembrane</keyword>
<dbReference type="PANTHER" id="PTHR31403">
    <property type="entry name" value="PHOSPHOLIPASE A1-IBETA2, CHLOROPLASTIC"/>
    <property type="match status" value="1"/>
</dbReference>
<feature type="compositionally biased region" description="Acidic residues" evidence="9">
    <location>
        <begin position="440"/>
        <end position="450"/>
    </location>
</feature>
<evidence type="ECO:0000256" key="10">
    <source>
        <dbReference type="SAM" id="Phobius"/>
    </source>
</evidence>
<dbReference type="FunFam" id="3.40.50.1820:FF:000065">
    <property type="entry name" value="Phospholipase A1-II 3"/>
    <property type="match status" value="1"/>
</dbReference>
<evidence type="ECO:0000256" key="9">
    <source>
        <dbReference type="SAM" id="MobiDB-lite"/>
    </source>
</evidence>
<keyword evidence="10" id="KW-1133">Transmembrane helix</keyword>
<comment type="subcellular location">
    <subcellularLocation>
        <location evidence="1">Plastid</location>
        <location evidence="1">Chloroplast</location>
    </subcellularLocation>
</comment>
<dbReference type="GO" id="GO:0016042">
    <property type="term" value="P:lipid catabolic process"/>
    <property type="evidence" value="ECO:0007669"/>
    <property type="project" value="UniProtKB-KW"/>
</dbReference>
<dbReference type="InterPro" id="IPR029058">
    <property type="entry name" value="AB_hydrolase_fold"/>
</dbReference>
<evidence type="ECO:0000313" key="13">
    <source>
        <dbReference type="Proteomes" id="UP001370490"/>
    </source>
</evidence>
<feature type="transmembrane region" description="Helical" evidence="10">
    <location>
        <begin position="466"/>
        <end position="482"/>
    </location>
</feature>